<dbReference type="InterPro" id="IPR051913">
    <property type="entry name" value="GH2_Domain-Containing"/>
</dbReference>
<dbReference type="Pfam" id="PF18565">
    <property type="entry name" value="Glyco_hydro2_C5"/>
    <property type="match status" value="1"/>
</dbReference>
<dbReference type="GO" id="GO:0004553">
    <property type="term" value="F:hydrolase activity, hydrolyzing O-glycosyl compounds"/>
    <property type="evidence" value="ECO:0007669"/>
    <property type="project" value="InterPro"/>
</dbReference>
<evidence type="ECO:0000259" key="9">
    <source>
        <dbReference type="Pfam" id="PF18565"/>
    </source>
</evidence>
<evidence type="ECO:0000259" key="7">
    <source>
        <dbReference type="Pfam" id="PF02837"/>
    </source>
</evidence>
<keyword evidence="3" id="KW-0326">Glycosidase</keyword>
<proteinExistence type="inferred from homology"/>
<dbReference type="Pfam" id="PF02837">
    <property type="entry name" value="Glyco_hydro_2_N"/>
    <property type="match status" value="1"/>
</dbReference>
<feature type="domain" description="Glycosyl hydrolases family 2 sugar binding" evidence="7">
    <location>
        <begin position="93"/>
        <end position="186"/>
    </location>
</feature>
<accession>A0A4Y8L941</accession>
<dbReference type="SUPFAM" id="SSF51445">
    <property type="entry name" value="(Trans)glycosidases"/>
    <property type="match status" value="1"/>
</dbReference>
<comment type="caution">
    <text evidence="10">The sequence shown here is derived from an EMBL/GenBank/DDBJ whole genome shotgun (WGS) entry which is preliminary data.</text>
</comment>
<dbReference type="InterPro" id="IPR013783">
    <property type="entry name" value="Ig-like_fold"/>
</dbReference>
<dbReference type="InterPro" id="IPR032311">
    <property type="entry name" value="DUF4982"/>
</dbReference>
<dbReference type="InterPro" id="IPR040605">
    <property type="entry name" value="Glyco_hydro2_dom5"/>
</dbReference>
<dbReference type="InterPro" id="IPR017853">
    <property type="entry name" value="GH"/>
</dbReference>
<dbReference type="GO" id="GO:0005975">
    <property type="term" value="P:carbohydrate metabolic process"/>
    <property type="evidence" value="ECO:0007669"/>
    <property type="project" value="InterPro"/>
</dbReference>
<feature type="domain" description="Glycoside hydrolase family 2 catalytic" evidence="6">
    <location>
        <begin position="308"/>
        <end position="607"/>
    </location>
</feature>
<dbReference type="RefSeq" id="WP_134435283.1">
    <property type="nucleotide sequence ID" value="NZ_SOML01000001.1"/>
</dbReference>
<dbReference type="AlphaFoldDB" id="A0A4Y8L941"/>
<dbReference type="Pfam" id="PF16355">
    <property type="entry name" value="DUF4982"/>
    <property type="match status" value="1"/>
</dbReference>
<dbReference type="SUPFAM" id="SSF49303">
    <property type="entry name" value="beta-Galactosidase/glucuronidase domain"/>
    <property type="match status" value="1"/>
</dbReference>
<dbReference type="InterPro" id="IPR008979">
    <property type="entry name" value="Galactose-bd-like_sf"/>
</dbReference>
<name>A0A4Y8L941_9BACT</name>
<dbReference type="PROSITE" id="PS51257">
    <property type="entry name" value="PROKAR_LIPOPROTEIN"/>
    <property type="match status" value="1"/>
</dbReference>
<keyword evidence="11" id="KW-1185">Reference proteome</keyword>
<evidence type="ECO:0000259" key="5">
    <source>
        <dbReference type="Pfam" id="PF00703"/>
    </source>
</evidence>
<dbReference type="PANTHER" id="PTHR42732:SF1">
    <property type="entry name" value="BETA-MANNOSIDASE"/>
    <property type="match status" value="1"/>
</dbReference>
<gene>
    <name evidence="10" type="ORF">E2605_01620</name>
</gene>
<dbReference type="InterPro" id="IPR006103">
    <property type="entry name" value="Glyco_hydro_2_cat"/>
</dbReference>
<sequence length="844" mass="96584">MKINFSISLINYICISFLFCSLTASCSSEKQARQIADFTENWKFVVGDPQDAYQPQFDDKEWRTLNLPHDWSIEADFSLSNPATPGGGALPGGIGWYRKEFSVTQSDKEKNIYIDFDGIYWNSKVWINGHLLGERPNGYISFRYDLTPYLKYGEKNVIAVRVDNSKQPNSRWYSGSGIYRNVWLVKVNPIHVDHWGTFASTPFVTEDKAEVRMITRIKNERKSNQQIELSSILIDAEGKEVKRVSSTVIIPADDTLSVDQLLLVENPVLWSDTNPYMYKVVSEIKQDNKLIDNYETPLGIRYFVFDADKGFLLNGKSVKIKGVCNHHDLGALGAAVNVRAIERQLEILKEMGCNGIRTAHNPPAPELLELCDKMGFIVMNETFDMWRKKKSPYDYSQYFPEWHEKDLADLILRDRNHPSVFIWCIGNEVLEQWSHIDADTLNLQQANLVLNFANTLDSKKIQTKDLHVNSLLTIKLADIVRKLDPTRPISSGNNETEPDNHLFRSGVMDIIGFNYHEYNWQEEFHKKFPNQKLIVTESTSALMSRGYYKMPSDSIDIWPERWDKPFDRPIHQCSSYDNCHVPWGTTHEESWRLVKNNDHISGIYVWTGFDYLGEPTPFWWPSRSSYFGIVDLAGIPKDVYYMYQSEWTDKNVLHIFPHWNWQEGQNVDVWAYYNNADEVELFLNGKSLGKKSKSKDVFHVVWRVPFTKGTLKAVSYKNGKEVLTKEIKTAGKPATIKLTADRNKIKANGKDLSFVTIEAVDENGIPVPTADNLMDFSVSGDGFITGTDNGDPTDSVSLKKPQRKLFNGKAVVIIQSGKKPGKITLTVKTEKLKSATLDISTFRD</sequence>
<evidence type="ECO:0000256" key="2">
    <source>
        <dbReference type="ARBA" id="ARBA00022801"/>
    </source>
</evidence>
<keyword evidence="2" id="KW-0378">Hydrolase</keyword>
<evidence type="ECO:0000259" key="8">
    <source>
        <dbReference type="Pfam" id="PF16355"/>
    </source>
</evidence>
<dbReference type="Gene3D" id="3.20.20.80">
    <property type="entry name" value="Glycosidases"/>
    <property type="match status" value="1"/>
</dbReference>
<dbReference type="InterPro" id="IPR036156">
    <property type="entry name" value="Beta-gal/glucu_dom_sf"/>
</dbReference>
<protein>
    <submittedName>
        <fullName evidence="10">DUF4982 domain-containing protein</fullName>
    </submittedName>
</protein>
<dbReference type="PRINTS" id="PR00132">
    <property type="entry name" value="GLHYDRLASE2"/>
</dbReference>
<reference evidence="10 11" key="1">
    <citation type="submission" date="2019-03" db="EMBL/GenBank/DDBJ databases">
        <title>San Antonio Military Medical Center submission to MRSN (WRAIR), pending publication.</title>
        <authorList>
            <person name="Blyth D.M."/>
            <person name="Mccarthy S.L."/>
            <person name="Schall S.E."/>
            <person name="Stam J.A."/>
            <person name="Ong A.C."/>
            <person name="Mcgann P.T."/>
        </authorList>
    </citation>
    <scope>NUCLEOTIDE SEQUENCE [LARGE SCALE GENOMIC DNA]</scope>
    <source>
        <strain evidence="10 11">MRSN571793</strain>
    </source>
</reference>
<keyword evidence="4" id="KW-0732">Signal</keyword>
<feature type="domain" description="Glycoside hydrolase family 2" evidence="9">
    <location>
        <begin position="736"/>
        <end position="837"/>
    </location>
</feature>
<dbReference type="PANTHER" id="PTHR42732">
    <property type="entry name" value="BETA-GALACTOSIDASE"/>
    <property type="match status" value="1"/>
</dbReference>
<dbReference type="STRING" id="1121485.GCA_000426485_01092"/>
<dbReference type="Proteomes" id="UP000297861">
    <property type="component" value="Unassembled WGS sequence"/>
</dbReference>
<dbReference type="InterPro" id="IPR006101">
    <property type="entry name" value="Glyco_hydro_2"/>
</dbReference>
<evidence type="ECO:0000259" key="6">
    <source>
        <dbReference type="Pfam" id="PF02836"/>
    </source>
</evidence>
<feature type="domain" description="Glycoside hydrolase family 2 immunoglobulin-like beta-sandwich" evidence="5">
    <location>
        <begin position="198"/>
        <end position="301"/>
    </location>
</feature>
<dbReference type="SUPFAM" id="SSF49785">
    <property type="entry name" value="Galactose-binding domain-like"/>
    <property type="match status" value="1"/>
</dbReference>
<evidence type="ECO:0000256" key="3">
    <source>
        <dbReference type="ARBA" id="ARBA00023295"/>
    </source>
</evidence>
<dbReference type="Gene3D" id="2.60.120.260">
    <property type="entry name" value="Galactose-binding domain-like"/>
    <property type="match status" value="1"/>
</dbReference>
<feature type="signal peptide" evidence="4">
    <location>
        <begin position="1"/>
        <end position="26"/>
    </location>
</feature>
<dbReference type="InterPro" id="IPR006104">
    <property type="entry name" value="Glyco_hydro_2_N"/>
</dbReference>
<dbReference type="SUPFAM" id="SSF49373">
    <property type="entry name" value="Invasin/intimin cell-adhesion fragments"/>
    <property type="match status" value="1"/>
</dbReference>
<dbReference type="OrthoDB" id="9801077at2"/>
<evidence type="ECO:0000256" key="1">
    <source>
        <dbReference type="ARBA" id="ARBA00007401"/>
    </source>
</evidence>
<evidence type="ECO:0000313" key="10">
    <source>
        <dbReference type="EMBL" id="TFD98811.1"/>
    </source>
</evidence>
<dbReference type="EMBL" id="SOML01000001">
    <property type="protein sequence ID" value="TFD98811.1"/>
    <property type="molecule type" value="Genomic_DNA"/>
</dbReference>
<dbReference type="Gene3D" id="2.60.40.10">
    <property type="entry name" value="Immunoglobulins"/>
    <property type="match status" value="3"/>
</dbReference>
<dbReference type="InterPro" id="IPR006102">
    <property type="entry name" value="Ig-like_GH2"/>
</dbReference>
<dbReference type="Pfam" id="PF02836">
    <property type="entry name" value="Glyco_hydro_2_C"/>
    <property type="match status" value="1"/>
</dbReference>
<feature type="domain" description="DUF4982" evidence="8">
    <location>
        <begin position="664"/>
        <end position="722"/>
    </location>
</feature>
<dbReference type="InterPro" id="IPR008964">
    <property type="entry name" value="Invasin/intimin_cell_adhesion"/>
</dbReference>
<evidence type="ECO:0000313" key="11">
    <source>
        <dbReference type="Proteomes" id="UP000297861"/>
    </source>
</evidence>
<feature type="chain" id="PRO_5021483113" evidence="4">
    <location>
        <begin position="27"/>
        <end position="844"/>
    </location>
</feature>
<comment type="similarity">
    <text evidence="1">Belongs to the glycosyl hydrolase 2 family.</text>
</comment>
<organism evidence="10 11">
    <name type="scientific">Dysgonomonas capnocytophagoides</name>
    <dbReference type="NCBI Taxonomy" id="45254"/>
    <lineage>
        <taxon>Bacteria</taxon>
        <taxon>Pseudomonadati</taxon>
        <taxon>Bacteroidota</taxon>
        <taxon>Bacteroidia</taxon>
        <taxon>Bacteroidales</taxon>
        <taxon>Dysgonomonadaceae</taxon>
        <taxon>Dysgonomonas</taxon>
    </lineage>
</organism>
<evidence type="ECO:0000256" key="4">
    <source>
        <dbReference type="SAM" id="SignalP"/>
    </source>
</evidence>
<dbReference type="Pfam" id="PF00703">
    <property type="entry name" value="Glyco_hydro_2"/>
    <property type="match status" value="1"/>
</dbReference>